<comment type="caution">
    <text evidence="3">Lacks conserved residue(s) required for the propagation of feature annotation.</text>
</comment>
<gene>
    <name evidence="8" type="primary">LOC108666842</name>
</gene>
<dbReference type="Proteomes" id="UP000694843">
    <property type="component" value="Unplaced"/>
</dbReference>
<dbReference type="AlphaFoldDB" id="A0A8B7N7K7"/>
<evidence type="ECO:0000313" key="8">
    <source>
        <dbReference type="RefSeq" id="XP_018009264.1"/>
    </source>
</evidence>
<name>A0A8B7N7K7_HYAAZ</name>
<feature type="compositionally biased region" description="Pro residues" evidence="4">
    <location>
        <begin position="337"/>
        <end position="359"/>
    </location>
</feature>
<dbReference type="GeneID" id="108666842"/>
<dbReference type="SMART" id="SM00042">
    <property type="entry name" value="CUB"/>
    <property type="match status" value="1"/>
</dbReference>
<dbReference type="Pfam" id="PF00431">
    <property type="entry name" value="CUB"/>
    <property type="match status" value="1"/>
</dbReference>
<protein>
    <submittedName>
        <fullName evidence="8">Cubilin</fullName>
    </submittedName>
</protein>
<keyword evidence="1" id="KW-0677">Repeat</keyword>
<dbReference type="SUPFAM" id="SSF49854">
    <property type="entry name" value="Spermadhesin, CUB domain"/>
    <property type="match status" value="1"/>
</dbReference>
<dbReference type="RefSeq" id="XP_018009264.1">
    <property type="nucleotide sequence ID" value="XM_018153775.2"/>
</dbReference>
<accession>A0A8B7N7K7</accession>
<dbReference type="PROSITE" id="PS01180">
    <property type="entry name" value="CUB"/>
    <property type="match status" value="1"/>
</dbReference>
<feature type="domain" description="CUB" evidence="6">
    <location>
        <begin position="154"/>
        <end position="270"/>
    </location>
</feature>
<keyword evidence="7" id="KW-1185">Reference proteome</keyword>
<proteinExistence type="predicted"/>
<keyword evidence="2" id="KW-1015">Disulfide bond</keyword>
<dbReference type="Gene3D" id="2.60.120.290">
    <property type="entry name" value="Spermadhesin, CUB domain"/>
    <property type="match status" value="1"/>
</dbReference>
<keyword evidence="5" id="KW-0732">Signal</keyword>
<feature type="signal peptide" evidence="5">
    <location>
        <begin position="1"/>
        <end position="28"/>
    </location>
</feature>
<evidence type="ECO:0000259" key="6">
    <source>
        <dbReference type="PROSITE" id="PS01180"/>
    </source>
</evidence>
<dbReference type="InterPro" id="IPR000859">
    <property type="entry name" value="CUB_dom"/>
</dbReference>
<dbReference type="OrthoDB" id="6378629at2759"/>
<feature type="compositionally biased region" description="Low complexity" evidence="4">
    <location>
        <begin position="279"/>
        <end position="336"/>
    </location>
</feature>
<dbReference type="KEGG" id="hazt:108666842"/>
<evidence type="ECO:0000256" key="4">
    <source>
        <dbReference type="SAM" id="MobiDB-lite"/>
    </source>
</evidence>
<evidence type="ECO:0000256" key="3">
    <source>
        <dbReference type="PROSITE-ProRule" id="PRU00059"/>
    </source>
</evidence>
<dbReference type="CDD" id="cd00041">
    <property type="entry name" value="CUB"/>
    <property type="match status" value="1"/>
</dbReference>
<evidence type="ECO:0000313" key="7">
    <source>
        <dbReference type="Proteomes" id="UP000694843"/>
    </source>
</evidence>
<dbReference type="InterPro" id="IPR035914">
    <property type="entry name" value="Sperma_CUB_dom_sf"/>
</dbReference>
<reference evidence="8" key="1">
    <citation type="submission" date="2025-08" db="UniProtKB">
        <authorList>
            <consortium name="RefSeq"/>
        </authorList>
    </citation>
    <scope>IDENTIFICATION</scope>
    <source>
        <tissue evidence="8">Whole organism</tissue>
    </source>
</reference>
<dbReference type="PANTHER" id="PTHR24251">
    <property type="entry name" value="OVOCHYMASE-RELATED"/>
    <property type="match status" value="1"/>
</dbReference>
<evidence type="ECO:0000256" key="2">
    <source>
        <dbReference type="ARBA" id="ARBA00023157"/>
    </source>
</evidence>
<feature type="chain" id="PRO_5034981759" evidence="5">
    <location>
        <begin position="29"/>
        <end position="359"/>
    </location>
</feature>
<organism evidence="7 8">
    <name type="scientific">Hyalella azteca</name>
    <name type="common">Amphipod</name>
    <dbReference type="NCBI Taxonomy" id="294128"/>
    <lineage>
        <taxon>Eukaryota</taxon>
        <taxon>Metazoa</taxon>
        <taxon>Ecdysozoa</taxon>
        <taxon>Arthropoda</taxon>
        <taxon>Crustacea</taxon>
        <taxon>Multicrustacea</taxon>
        <taxon>Malacostraca</taxon>
        <taxon>Eumalacostraca</taxon>
        <taxon>Peracarida</taxon>
        <taxon>Amphipoda</taxon>
        <taxon>Senticaudata</taxon>
        <taxon>Talitrida</taxon>
        <taxon>Talitroidea</taxon>
        <taxon>Hyalellidae</taxon>
        <taxon>Hyalella</taxon>
    </lineage>
</organism>
<feature type="region of interest" description="Disordered" evidence="4">
    <location>
        <begin position="279"/>
        <end position="359"/>
    </location>
</feature>
<evidence type="ECO:0000256" key="1">
    <source>
        <dbReference type="ARBA" id="ARBA00022737"/>
    </source>
</evidence>
<sequence>MQSSAGVALLLCLSLQSMLLFCPQDAAGAACTAHTGLVGFTIKGEEPCTAEKIDEETFLLKSPTSSEDLPNIVNCTARISTAGPSYLVIQPGVFDVLGRSDVSELLLYNQRTVAAANGENIYLPSSQTYIKYQTSTRKADEGYDMKIRAQTTACHKVCDLALGDQGDVEELNYAPNTICEWWFTAPENCKIILEFSKFDVGTVRGNGSRKCAGDYLRISKLGDKLYNKPKTRSHCGKTLPGPIKSSANKMTILFNGRDGGQGFKFHYHLICRVISTTSTTVRPTTTSTTQPTTTTTRPTTTSTTRPSTTTTTRPTTTTTTQPTTTTSTTQPTTTLPTRPPFTRPTRPPFTRPTRPPGGR</sequence>
<evidence type="ECO:0000256" key="5">
    <source>
        <dbReference type="SAM" id="SignalP"/>
    </source>
</evidence>